<protein>
    <recommendedName>
        <fullName evidence="4">TIGR02449 family protein</fullName>
    </recommendedName>
</protein>
<accession>D5CNY6</accession>
<keyword evidence="1" id="KW-0175">Coiled coil</keyword>
<dbReference type="RefSeq" id="WP_013030805.1">
    <property type="nucleotide sequence ID" value="NC_013959.1"/>
</dbReference>
<evidence type="ECO:0008006" key="4">
    <source>
        <dbReference type="Google" id="ProtNLM"/>
    </source>
</evidence>
<keyword evidence="3" id="KW-1185">Reference proteome</keyword>
<dbReference type="OrthoDB" id="9181920at2"/>
<sequence>MHSELDALDQKLAQLVQLTQRLRAENLQLRQEVAAAVSQQRKSQDKVNEAAQRLEKLLSQLPEDAQ</sequence>
<evidence type="ECO:0000313" key="3">
    <source>
        <dbReference type="Proteomes" id="UP000001625"/>
    </source>
</evidence>
<organism evidence="2 3">
    <name type="scientific">Sideroxydans lithotrophicus (strain ES-1)</name>
    <dbReference type="NCBI Taxonomy" id="580332"/>
    <lineage>
        <taxon>Bacteria</taxon>
        <taxon>Pseudomonadati</taxon>
        <taxon>Pseudomonadota</taxon>
        <taxon>Betaproteobacteria</taxon>
        <taxon>Nitrosomonadales</taxon>
        <taxon>Gallionellaceae</taxon>
        <taxon>Sideroxydans</taxon>
    </lineage>
</organism>
<name>D5CNY6_SIDLE</name>
<proteinExistence type="predicted"/>
<dbReference type="HOGENOM" id="CLU_175555_3_1_4"/>
<evidence type="ECO:0000256" key="1">
    <source>
        <dbReference type="SAM" id="Coils"/>
    </source>
</evidence>
<dbReference type="Proteomes" id="UP000001625">
    <property type="component" value="Chromosome"/>
</dbReference>
<feature type="coiled-coil region" evidence="1">
    <location>
        <begin position="5"/>
        <end position="60"/>
    </location>
</feature>
<dbReference type="eggNOG" id="ENOG5033A0Q">
    <property type="taxonomic scope" value="Bacteria"/>
</dbReference>
<dbReference type="AlphaFoldDB" id="D5CNY6"/>
<dbReference type="KEGG" id="slt:Slit_2682"/>
<dbReference type="EMBL" id="CP001965">
    <property type="protein sequence ID" value="ADE12907.1"/>
    <property type="molecule type" value="Genomic_DNA"/>
</dbReference>
<dbReference type="STRING" id="580332.Slit_2682"/>
<evidence type="ECO:0000313" key="2">
    <source>
        <dbReference type="EMBL" id="ADE12907.1"/>
    </source>
</evidence>
<reference evidence="2 3" key="1">
    <citation type="submission" date="2010-03" db="EMBL/GenBank/DDBJ databases">
        <title>Complete sequence of Sideroxydans lithotrophicus ES-1.</title>
        <authorList>
            <consortium name="US DOE Joint Genome Institute"/>
            <person name="Lucas S."/>
            <person name="Copeland A."/>
            <person name="Lapidus A."/>
            <person name="Cheng J.-F."/>
            <person name="Bruce D."/>
            <person name="Goodwin L."/>
            <person name="Pitluck S."/>
            <person name="Munk A.C."/>
            <person name="Detter J.C."/>
            <person name="Han C."/>
            <person name="Tapia R."/>
            <person name="Larimer F."/>
            <person name="Land M."/>
            <person name="Hauser L."/>
            <person name="Kyrpides N."/>
            <person name="Ivanova N."/>
            <person name="Emerson D."/>
            <person name="Woyke T."/>
        </authorList>
    </citation>
    <scope>NUCLEOTIDE SEQUENCE [LARGE SCALE GENOMIC DNA]</scope>
    <source>
        <strain evidence="2 3">ES-1</strain>
    </source>
</reference>
<gene>
    <name evidence="2" type="ordered locus">Slit_2682</name>
</gene>